<evidence type="ECO:0000313" key="2">
    <source>
        <dbReference type="Proteomes" id="UP001187192"/>
    </source>
</evidence>
<comment type="caution">
    <text evidence="1">The sequence shown here is derived from an EMBL/GenBank/DDBJ whole genome shotgun (WGS) entry which is preliminary data.</text>
</comment>
<gene>
    <name evidence="1" type="ORF">TIFTF001_010970</name>
</gene>
<protein>
    <submittedName>
        <fullName evidence="1">Uncharacterized protein</fullName>
    </submittedName>
</protein>
<dbReference type="Gramene" id="FCD_00014616-RA">
    <property type="protein sequence ID" value="FCD_00014616-RA:cds"/>
    <property type="gene ID" value="FCD_00014616"/>
</dbReference>
<evidence type="ECO:0000313" key="1">
    <source>
        <dbReference type="EMBL" id="GMN41746.1"/>
    </source>
</evidence>
<organism evidence="1 2">
    <name type="scientific">Ficus carica</name>
    <name type="common">Common fig</name>
    <dbReference type="NCBI Taxonomy" id="3494"/>
    <lineage>
        <taxon>Eukaryota</taxon>
        <taxon>Viridiplantae</taxon>
        <taxon>Streptophyta</taxon>
        <taxon>Embryophyta</taxon>
        <taxon>Tracheophyta</taxon>
        <taxon>Spermatophyta</taxon>
        <taxon>Magnoliopsida</taxon>
        <taxon>eudicotyledons</taxon>
        <taxon>Gunneridae</taxon>
        <taxon>Pentapetalae</taxon>
        <taxon>rosids</taxon>
        <taxon>fabids</taxon>
        <taxon>Rosales</taxon>
        <taxon>Moraceae</taxon>
        <taxon>Ficeae</taxon>
        <taxon>Ficus</taxon>
    </lineage>
</organism>
<dbReference type="AlphaFoldDB" id="A0AA88AD61"/>
<dbReference type="EMBL" id="BTGU01000013">
    <property type="protein sequence ID" value="GMN41746.1"/>
    <property type="molecule type" value="Genomic_DNA"/>
</dbReference>
<proteinExistence type="predicted"/>
<sequence>MFLITRKAIGSDLGRVWVLSAWRRPVVVEEGGSSRWFLGSTVGGMKKMVALNSKEEKLRRQKSGNVDY</sequence>
<dbReference type="Proteomes" id="UP001187192">
    <property type="component" value="Unassembled WGS sequence"/>
</dbReference>
<name>A0AA88AD61_FICCA</name>
<keyword evidence="2" id="KW-1185">Reference proteome</keyword>
<reference evidence="1" key="1">
    <citation type="submission" date="2023-07" db="EMBL/GenBank/DDBJ databases">
        <title>draft genome sequence of fig (Ficus carica).</title>
        <authorList>
            <person name="Takahashi T."/>
            <person name="Nishimura K."/>
        </authorList>
    </citation>
    <scope>NUCLEOTIDE SEQUENCE</scope>
</reference>
<accession>A0AA88AD61</accession>